<accession>A0A7R8X8H2</accession>
<gene>
    <name evidence="3" type="ORF">DSTB1V02_LOCUS4730</name>
</gene>
<protein>
    <submittedName>
        <fullName evidence="3">Uncharacterized protein</fullName>
    </submittedName>
</protein>
<dbReference type="AlphaFoldDB" id="A0A7R8X8H2"/>
<feature type="region of interest" description="Disordered" evidence="1">
    <location>
        <begin position="1"/>
        <end position="35"/>
    </location>
</feature>
<proteinExistence type="predicted"/>
<feature type="transmembrane region" description="Helical" evidence="2">
    <location>
        <begin position="157"/>
        <end position="180"/>
    </location>
</feature>
<name>A0A7R8X8H2_9CRUS</name>
<evidence type="ECO:0000313" key="4">
    <source>
        <dbReference type="Proteomes" id="UP000677054"/>
    </source>
</evidence>
<keyword evidence="2" id="KW-1133">Transmembrane helix</keyword>
<dbReference type="EMBL" id="CAJPEV010000725">
    <property type="protein sequence ID" value="CAG0887929.1"/>
    <property type="molecule type" value="Genomic_DNA"/>
</dbReference>
<dbReference type="EMBL" id="LR900242">
    <property type="protein sequence ID" value="CAD7244843.1"/>
    <property type="molecule type" value="Genomic_DNA"/>
</dbReference>
<keyword evidence="2" id="KW-0472">Membrane</keyword>
<feature type="region of interest" description="Disordered" evidence="1">
    <location>
        <begin position="128"/>
        <end position="149"/>
    </location>
</feature>
<reference evidence="3" key="1">
    <citation type="submission" date="2020-11" db="EMBL/GenBank/DDBJ databases">
        <authorList>
            <person name="Tran Van P."/>
        </authorList>
    </citation>
    <scope>NUCLEOTIDE SEQUENCE</scope>
</reference>
<evidence type="ECO:0000313" key="3">
    <source>
        <dbReference type="EMBL" id="CAD7244843.1"/>
    </source>
</evidence>
<dbReference type="Proteomes" id="UP000677054">
    <property type="component" value="Unassembled WGS sequence"/>
</dbReference>
<feature type="compositionally biased region" description="Basic and acidic residues" evidence="1">
    <location>
        <begin position="128"/>
        <end position="147"/>
    </location>
</feature>
<sequence length="295" mass="32409">MPREKEREGGGREEGRRRGREGGREGVSGVGWDSEPASVRIQNGFSVRPLEVKAAALRHKISFPCNLSLIDGEETAFRQPSYFRLPPTSRDRSETERTPKSLFAQGEETQLVFVIRIYLNEINAEVKMEDAETGKKEREKEEEKEPDGGGGRRKFGVLFLVGCMLAVAAIAAVLVVVFAFRQQPEPVKNSVVRQHPERAKDLRGLYHQIPGAAQGSTGPFRRRPDPAEDRIGASRQNSDAVAGSTEGGGSTWIAKPDDEVMLSDVTFSPSHFASSLWKATGPPYKVTNGHQGPAK</sequence>
<feature type="compositionally biased region" description="Basic and acidic residues" evidence="1">
    <location>
        <begin position="1"/>
        <end position="24"/>
    </location>
</feature>
<feature type="region of interest" description="Disordered" evidence="1">
    <location>
        <begin position="80"/>
        <end position="101"/>
    </location>
</feature>
<evidence type="ECO:0000256" key="2">
    <source>
        <dbReference type="SAM" id="Phobius"/>
    </source>
</evidence>
<evidence type="ECO:0000256" key="1">
    <source>
        <dbReference type="SAM" id="MobiDB-lite"/>
    </source>
</evidence>
<keyword evidence="4" id="KW-1185">Reference proteome</keyword>
<feature type="compositionally biased region" description="Basic and acidic residues" evidence="1">
    <location>
        <begin position="89"/>
        <end position="99"/>
    </location>
</feature>
<feature type="compositionally biased region" description="Basic and acidic residues" evidence="1">
    <location>
        <begin position="222"/>
        <end position="232"/>
    </location>
</feature>
<organism evidence="3">
    <name type="scientific">Darwinula stevensoni</name>
    <dbReference type="NCBI Taxonomy" id="69355"/>
    <lineage>
        <taxon>Eukaryota</taxon>
        <taxon>Metazoa</taxon>
        <taxon>Ecdysozoa</taxon>
        <taxon>Arthropoda</taxon>
        <taxon>Crustacea</taxon>
        <taxon>Oligostraca</taxon>
        <taxon>Ostracoda</taxon>
        <taxon>Podocopa</taxon>
        <taxon>Podocopida</taxon>
        <taxon>Darwinulocopina</taxon>
        <taxon>Darwinuloidea</taxon>
        <taxon>Darwinulidae</taxon>
        <taxon>Darwinula</taxon>
    </lineage>
</organism>
<feature type="region of interest" description="Disordered" evidence="1">
    <location>
        <begin position="210"/>
        <end position="254"/>
    </location>
</feature>
<keyword evidence="2" id="KW-0812">Transmembrane</keyword>